<evidence type="ECO:0000256" key="5">
    <source>
        <dbReference type="ARBA" id="ARBA00023136"/>
    </source>
</evidence>
<dbReference type="Proteomes" id="UP000790787">
    <property type="component" value="Chromosome 16"/>
</dbReference>
<organism evidence="8 9">
    <name type="scientific">Nicotiana tabacum</name>
    <name type="common">Common tobacco</name>
    <dbReference type="NCBI Taxonomy" id="4097"/>
    <lineage>
        <taxon>Eukaryota</taxon>
        <taxon>Viridiplantae</taxon>
        <taxon>Streptophyta</taxon>
        <taxon>Embryophyta</taxon>
        <taxon>Tracheophyta</taxon>
        <taxon>Spermatophyta</taxon>
        <taxon>Magnoliopsida</taxon>
        <taxon>eudicotyledons</taxon>
        <taxon>Gunneridae</taxon>
        <taxon>Pentapetalae</taxon>
        <taxon>asterids</taxon>
        <taxon>lamiids</taxon>
        <taxon>Solanales</taxon>
        <taxon>Solanaceae</taxon>
        <taxon>Nicotianoideae</taxon>
        <taxon>Nicotianeae</taxon>
        <taxon>Nicotiana</taxon>
    </lineage>
</organism>
<dbReference type="SUPFAM" id="SSF103481">
    <property type="entry name" value="Multidrug resistance efflux transporter EmrE"/>
    <property type="match status" value="2"/>
</dbReference>
<dbReference type="GO" id="GO:0022857">
    <property type="term" value="F:transmembrane transporter activity"/>
    <property type="evidence" value="ECO:0007669"/>
    <property type="project" value="InterPro"/>
</dbReference>
<feature type="transmembrane region" description="Helical" evidence="6">
    <location>
        <begin position="36"/>
        <end position="58"/>
    </location>
</feature>
<feature type="transmembrane region" description="Helical" evidence="6">
    <location>
        <begin position="274"/>
        <end position="294"/>
    </location>
</feature>
<dbReference type="PANTHER" id="PTHR31218">
    <property type="entry name" value="WAT1-RELATED PROTEIN"/>
    <property type="match status" value="1"/>
</dbReference>
<dbReference type="PaxDb" id="4097-A0A1S4BWX9"/>
<dbReference type="InterPro" id="IPR030184">
    <property type="entry name" value="WAT1-related"/>
</dbReference>
<feature type="domain" description="EamA" evidence="7">
    <location>
        <begin position="179"/>
        <end position="317"/>
    </location>
</feature>
<accession>A0A1S4BWX9</accession>
<sequence length="340" mass="37786">MALKRYQPYLAMIFIQILYAGMALFSKASISNGMNPYVFVVYRQAFATLALAPFAIFLESNKTTSLSFLLLVKIFFISLFGITLSLDLCYVSISYISATFAAAGTNMIPVITFILAICFRMESICYKQSHGIAKIIGSFVCVAGALVYAFVNGPPLYPESHKQVHYLTSNATSKGEWIKGSLIMLLANTMWSLWLILQGPIMKQYPAKIRLTTLQCLFSCIQSAIWAISVKRDIAAWKLGFNFNLLSVAYCGVLVTGLSYWLRAWVIEIKGPVFTAMFTPLSLIVTAFFSSIFWKETPHLGSVCGAILLVMGLYGVLWGKQKEAECNNTSHQCKEEISSI</sequence>
<comment type="similarity">
    <text evidence="2 6">Belongs to the drug/metabolite transporter (DMT) superfamily. Plant drug/metabolite exporter (P-DME) (TC 2.A.7.4) family.</text>
</comment>
<evidence type="ECO:0000256" key="6">
    <source>
        <dbReference type="RuleBase" id="RU363077"/>
    </source>
</evidence>
<keyword evidence="8" id="KW-1185">Reference proteome</keyword>
<comment type="subcellular location">
    <subcellularLocation>
        <location evidence="1 6">Membrane</location>
        <topology evidence="1 6">Multi-pass membrane protein</topology>
    </subcellularLocation>
</comment>
<gene>
    <name evidence="9" type="primary">LOC107812648</name>
</gene>
<evidence type="ECO:0000256" key="3">
    <source>
        <dbReference type="ARBA" id="ARBA00022692"/>
    </source>
</evidence>
<feature type="transmembrane region" description="Helical" evidence="6">
    <location>
        <begin position="209"/>
        <end position="229"/>
    </location>
</feature>
<feature type="transmembrane region" description="Helical" evidence="6">
    <location>
        <begin position="70"/>
        <end position="93"/>
    </location>
</feature>
<keyword evidence="4 6" id="KW-1133">Transmembrane helix</keyword>
<dbReference type="RefSeq" id="XP_016493279.1">
    <property type="nucleotide sequence ID" value="XM_016637793.2"/>
</dbReference>
<protein>
    <recommendedName>
        <fullName evidence="6">WAT1-related protein</fullName>
    </recommendedName>
</protein>
<keyword evidence="3 6" id="KW-0812">Transmembrane</keyword>
<dbReference type="AlphaFoldDB" id="A0A1S4BWX9"/>
<dbReference type="RefSeq" id="XP_016493279.1">
    <property type="nucleotide sequence ID" value="XM_016637793.1"/>
</dbReference>
<proteinExistence type="inferred from homology"/>
<dbReference type="OMA" id="METIKFH"/>
<dbReference type="KEGG" id="nta:107812648"/>
<feature type="transmembrane region" description="Helical" evidence="6">
    <location>
        <begin position="9"/>
        <end position="30"/>
    </location>
</feature>
<dbReference type="GO" id="GO:0005886">
    <property type="term" value="C:plasma membrane"/>
    <property type="evidence" value="ECO:0000318"/>
    <property type="project" value="GO_Central"/>
</dbReference>
<dbReference type="GeneID" id="107812648"/>
<feature type="transmembrane region" description="Helical" evidence="6">
    <location>
        <begin position="300"/>
        <end position="318"/>
    </location>
</feature>
<dbReference type="Pfam" id="PF00892">
    <property type="entry name" value="EamA"/>
    <property type="match status" value="2"/>
</dbReference>
<evidence type="ECO:0000259" key="7">
    <source>
        <dbReference type="Pfam" id="PF00892"/>
    </source>
</evidence>
<evidence type="ECO:0000256" key="2">
    <source>
        <dbReference type="ARBA" id="ARBA00007635"/>
    </source>
</evidence>
<feature type="transmembrane region" description="Helical" evidence="6">
    <location>
        <begin position="177"/>
        <end position="197"/>
    </location>
</feature>
<dbReference type="OrthoDB" id="1728340at2759"/>
<evidence type="ECO:0000256" key="1">
    <source>
        <dbReference type="ARBA" id="ARBA00004141"/>
    </source>
</evidence>
<reference evidence="9" key="2">
    <citation type="submission" date="2025-08" db="UniProtKB">
        <authorList>
            <consortium name="RefSeq"/>
        </authorList>
    </citation>
    <scope>IDENTIFICATION</scope>
    <source>
        <tissue evidence="9">Leaf</tissue>
    </source>
</reference>
<evidence type="ECO:0000313" key="8">
    <source>
        <dbReference type="Proteomes" id="UP000790787"/>
    </source>
</evidence>
<reference evidence="8" key="1">
    <citation type="journal article" date="2014" name="Nat. Commun.">
        <title>The tobacco genome sequence and its comparison with those of tomato and potato.</title>
        <authorList>
            <person name="Sierro N."/>
            <person name="Battey J.N."/>
            <person name="Ouadi S."/>
            <person name="Bakaher N."/>
            <person name="Bovet L."/>
            <person name="Willig A."/>
            <person name="Goepfert S."/>
            <person name="Peitsch M.C."/>
            <person name="Ivanov N.V."/>
        </authorList>
    </citation>
    <scope>NUCLEOTIDE SEQUENCE [LARGE SCALE GENOMIC DNA]</scope>
</reference>
<feature type="transmembrane region" description="Helical" evidence="6">
    <location>
        <begin position="241"/>
        <end position="262"/>
    </location>
</feature>
<feature type="transmembrane region" description="Helical" evidence="6">
    <location>
        <begin position="99"/>
        <end position="119"/>
    </location>
</feature>
<evidence type="ECO:0000313" key="9">
    <source>
        <dbReference type="RefSeq" id="XP_016493279.1"/>
    </source>
</evidence>
<evidence type="ECO:0000256" key="4">
    <source>
        <dbReference type="ARBA" id="ARBA00022989"/>
    </source>
</evidence>
<name>A0A1S4BWX9_TOBAC</name>
<feature type="domain" description="EamA" evidence="7">
    <location>
        <begin position="9"/>
        <end position="142"/>
    </location>
</feature>
<feature type="transmembrane region" description="Helical" evidence="6">
    <location>
        <begin position="131"/>
        <end position="151"/>
    </location>
</feature>
<dbReference type="InterPro" id="IPR000620">
    <property type="entry name" value="EamA_dom"/>
</dbReference>
<dbReference type="InterPro" id="IPR037185">
    <property type="entry name" value="EmrE-like"/>
</dbReference>
<keyword evidence="5 6" id="KW-0472">Membrane</keyword>